<accession>A0A2I0SYJ1</accession>
<reference evidence="2 3" key="1">
    <citation type="submission" date="2017-12" db="EMBL/GenBank/DDBJ databases">
        <title>Streptomyces populusis sp. nov., a novel endophytic actinobacterium isolated from stems of Populus adenopoda Maxim.</title>
        <authorList>
            <person name="Wang Z."/>
        </authorList>
    </citation>
    <scope>NUCLEOTIDE SEQUENCE [LARGE SCALE GENOMIC DNA]</scope>
    <source>
        <strain evidence="2 3">A249</strain>
    </source>
</reference>
<evidence type="ECO:0000256" key="1">
    <source>
        <dbReference type="SAM" id="MobiDB-lite"/>
    </source>
</evidence>
<feature type="compositionally biased region" description="Polar residues" evidence="1">
    <location>
        <begin position="45"/>
        <end position="58"/>
    </location>
</feature>
<feature type="region of interest" description="Disordered" evidence="1">
    <location>
        <begin position="45"/>
        <end position="65"/>
    </location>
</feature>
<organism evidence="2 3">
    <name type="scientific">Streptomyces populi</name>
    <dbReference type="NCBI Taxonomy" id="2058924"/>
    <lineage>
        <taxon>Bacteria</taxon>
        <taxon>Bacillati</taxon>
        <taxon>Actinomycetota</taxon>
        <taxon>Actinomycetes</taxon>
        <taxon>Kitasatosporales</taxon>
        <taxon>Streptomycetaceae</taxon>
        <taxon>Streptomyces</taxon>
    </lineage>
</organism>
<dbReference type="AlphaFoldDB" id="A0A2I0SYJ1"/>
<keyword evidence="3" id="KW-1185">Reference proteome</keyword>
<name>A0A2I0SYJ1_9ACTN</name>
<dbReference type="EMBL" id="PJOS01000001">
    <property type="protein sequence ID" value="PKT74988.1"/>
    <property type="molecule type" value="Genomic_DNA"/>
</dbReference>
<gene>
    <name evidence="2" type="ORF">CW362_00940</name>
</gene>
<dbReference type="Proteomes" id="UP000236178">
    <property type="component" value="Unassembled WGS sequence"/>
</dbReference>
<comment type="caution">
    <text evidence="2">The sequence shown here is derived from an EMBL/GenBank/DDBJ whole genome shotgun (WGS) entry which is preliminary data.</text>
</comment>
<sequence>MVSRWLRTAAVGTSEPVFSASSKWSVLSPRGSLEQAGLYADAVPMTNTAPPGTRNCSVPGTDRPIRGIRTANRTVSRTSGRVVGIAAVAGPGPRAHGTLGARRATPSPLSVVLVDRRAQASMRPARIA</sequence>
<proteinExistence type="predicted"/>
<evidence type="ECO:0000313" key="2">
    <source>
        <dbReference type="EMBL" id="PKT74988.1"/>
    </source>
</evidence>
<evidence type="ECO:0000313" key="3">
    <source>
        <dbReference type="Proteomes" id="UP000236178"/>
    </source>
</evidence>
<protein>
    <submittedName>
        <fullName evidence="2">Uncharacterized protein</fullName>
    </submittedName>
</protein>